<organism evidence="2 3">
    <name type="scientific">Pristionchus mayeri</name>
    <dbReference type="NCBI Taxonomy" id="1317129"/>
    <lineage>
        <taxon>Eukaryota</taxon>
        <taxon>Metazoa</taxon>
        <taxon>Ecdysozoa</taxon>
        <taxon>Nematoda</taxon>
        <taxon>Chromadorea</taxon>
        <taxon>Rhabditida</taxon>
        <taxon>Rhabditina</taxon>
        <taxon>Diplogasteromorpha</taxon>
        <taxon>Diplogasteroidea</taxon>
        <taxon>Neodiplogasteridae</taxon>
        <taxon>Pristionchus</taxon>
    </lineage>
</organism>
<evidence type="ECO:0000313" key="2">
    <source>
        <dbReference type="EMBL" id="GMR41196.1"/>
    </source>
</evidence>
<protein>
    <submittedName>
        <fullName evidence="2">Uncharacterized protein</fullName>
    </submittedName>
</protein>
<feature type="non-terminal residue" evidence="2">
    <location>
        <position position="221"/>
    </location>
</feature>
<accession>A0AAN5CGA3</accession>
<evidence type="ECO:0000256" key="1">
    <source>
        <dbReference type="SAM" id="MobiDB-lite"/>
    </source>
</evidence>
<proteinExistence type="predicted"/>
<gene>
    <name evidence="2" type="ORF">PMAYCL1PPCAC_11391</name>
</gene>
<name>A0AAN5CGA3_9BILA</name>
<evidence type="ECO:0000313" key="3">
    <source>
        <dbReference type="Proteomes" id="UP001328107"/>
    </source>
</evidence>
<feature type="compositionally biased region" description="Basic residues" evidence="1">
    <location>
        <begin position="103"/>
        <end position="122"/>
    </location>
</feature>
<dbReference type="Proteomes" id="UP001328107">
    <property type="component" value="Unassembled WGS sequence"/>
</dbReference>
<comment type="caution">
    <text evidence="2">The sequence shown here is derived from an EMBL/GenBank/DDBJ whole genome shotgun (WGS) entry which is preliminary data.</text>
</comment>
<feature type="compositionally biased region" description="Basic residues" evidence="1">
    <location>
        <begin position="160"/>
        <end position="169"/>
    </location>
</feature>
<feature type="region of interest" description="Disordered" evidence="1">
    <location>
        <begin position="15"/>
        <end position="57"/>
    </location>
</feature>
<reference evidence="3" key="1">
    <citation type="submission" date="2022-10" db="EMBL/GenBank/DDBJ databases">
        <title>Genome assembly of Pristionchus species.</title>
        <authorList>
            <person name="Yoshida K."/>
            <person name="Sommer R.J."/>
        </authorList>
    </citation>
    <scope>NUCLEOTIDE SEQUENCE [LARGE SCALE GENOMIC DNA]</scope>
    <source>
        <strain evidence="3">RS5460</strain>
    </source>
</reference>
<feature type="region of interest" description="Disordered" evidence="1">
    <location>
        <begin position="76"/>
        <end position="221"/>
    </location>
</feature>
<feature type="non-terminal residue" evidence="2">
    <location>
        <position position="1"/>
    </location>
</feature>
<sequence>AAAGCSCEGHAAARHAAAPLDDAAAEHVRDAAAASGRGRSRRTDDGPRGDAAIPAGASCTGCTTAADAANAARSAPAAADARETEKSASGGAERAAARAVGWSRRHLPTRNAPHGRRSHGRPRAAGFVRHGHGGNVCSRRSRRRRRTAQPLHQAGTIGRGSRRNGGWRKWRNDGRRRTPWRRAPSHECQAGTGFAQREAGAGSGVVVCDGRPPSHAAAAAA</sequence>
<feature type="compositionally biased region" description="Low complexity" evidence="1">
    <location>
        <begin position="87"/>
        <end position="99"/>
    </location>
</feature>
<dbReference type="EMBL" id="BTRK01000003">
    <property type="protein sequence ID" value="GMR41196.1"/>
    <property type="molecule type" value="Genomic_DNA"/>
</dbReference>
<dbReference type="AlphaFoldDB" id="A0AAN5CGA3"/>
<keyword evidence="3" id="KW-1185">Reference proteome</keyword>